<feature type="region of interest" description="Disordered" evidence="1">
    <location>
        <begin position="1"/>
        <end position="23"/>
    </location>
</feature>
<dbReference type="EMBL" id="MU825396">
    <property type="protein sequence ID" value="KAJ7394616.1"/>
    <property type="molecule type" value="Genomic_DNA"/>
</dbReference>
<protein>
    <submittedName>
        <fullName evidence="2">Uncharacterized protein</fullName>
    </submittedName>
</protein>
<evidence type="ECO:0000256" key="1">
    <source>
        <dbReference type="SAM" id="MobiDB-lite"/>
    </source>
</evidence>
<name>A0A9X0DCI1_9CNID</name>
<dbReference type="Proteomes" id="UP001163046">
    <property type="component" value="Unassembled WGS sequence"/>
</dbReference>
<feature type="compositionally biased region" description="Polar residues" evidence="1">
    <location>
        <begin position="1"/>
        <end position="18"/>
    </location>
</feature>
<gene>
    <name evidence="2" type="ORF">OS493_000434</name>
</gene>
<reference evidence="2" key="1">
    <citation type="submission" date="2023-01" db="EMBL/GenBank/DDBJ databases">
        <title>Genome assembly of the deep-sea coral Lophelia pertusa.</title>
        <authorList>
            <person name="Herrera S."/>
            <person name="Cordes E."/>
        </authorList>
    </citation>
    <scope>NUCLEOTIDE SEQUENCE</scope>
    <source>
        <strain evidence="2">USNM1676648</strain>
        <tissue evidence="2">Polyp</tissue>
    </source>
</reference>
<proteinExistence type="predicted"/>
<organism evidence="2 3">
    <name type="scientific">Desmophyllum pertusum</name>
    <dbReference type="NCBI Taxonomy" id="174260"/>
    <lineage>
        <taxon>Eukaryota</taxon>
        <taxon>Metazoa</taxon>
        <taxon>Cnidaria</taxon>
        <taxon>Anthozoa</taxon>
        <taxon>Hexacorallia</taxon>
        <taxon>Scleractinia</taxon>
        <taxon>Caryophylliina</taxon>
        <taxon>Caryophylliidae</taxon>
        <taxon>Desmophyllum</taxon>
    </lineage>
</organism>
<comment type="caution">
    <text evidence="2">The sequence shown here is derived from an EMBL/GenBank/DDBJ whole genome shotgun (WGS) entry which is preliminary data.</text>
</comment>
<accession>A0A9X0DCI1</accession>
<keyword evidence="3" id="KW-1185">Reference proteome</keyword>
<dbReference type="AlphaFoldDB" id="A0A9X0DCI1"/>
<dbReference type="OrthoDB" id="5985688at2759"/>
<sequence length="114" mass="12443">MIYGNQSYNRLGNQQPTYSAPEKKNKPLHLVTIPNHAKLAAVLILPPDKSMLLLIGSNGEACLLESHTHLDTGAIIAASGPGKLKEIASYIDFTARRDWTSNPTPFDVTFVTLL</sequence>
<evidence type="ECO:0000313" key="2">
    <source>
        <dbReference type="EMBL" id="KAJ7394616.1"/>
    </source>
</evidence>
<evidence type="ECO:0000313" key="3">
    <source>
        <dbReference type="Proteomes" id="UP001163046"/>
    </source>
</evidence>